<dbReference type="InterPro" id="IPR004113">
    <property type="entry name" value="FAD-bd_oxidored_4_C"/>
</dbReference>
<dbReference type="InterPro" id="IPR016164">
    <property type="entry name" value="FAD-linked_Oxase-like_C"/>
</dbReference>
<dbReference type="FunFam" id="1.10.45.10:FF:000001">
    <property type="entry name" value="D-lactate dehydrogenase mitochondrial"/>
    <property type="match status" value="1"/>
</dbReference>
<keyword evidence="3" id="KW-0285">Flavoprotein</keyword>
<organism evidence="7 8">
    <name type="scientific">Roseovarius aestuarii</name>
    <dbReference type="NCBI Taxonomy" id="475083"/>
    <lineage>
        <taxon>Bacteria</taxon>
        <taxon>Pseudomonadati</taxon>
        <taxon>Pseudomonadota</taxon>
        <taxon>Alphaproteobacteria</taxon>
        <taxon>Rhodobacterales</taxon>
        <taxon>Roseobacteraceae</taxon>
        <taxon>Roseovarius</taxon>
    </lineage>
</organism>
<dbReference type="Gene3D" id="3.30.465.10">
    <property type="match status" value="1"/>
</dbReference>
<keyword evidence="8" id="KW-1185">Reference proteome</keyword>
<dbReference type="SUPFAM" id="SSF55103">
    <property type="entry name" value="FAD-linked oxidases, C-terminal domain"/>
    <property type="match status" value="1"/>
</dbReference>
<dbReference type="PROSITE" id="PS51387">
    <property type="entry name" value="FAD_PCMH"/>
    <property type="match status" value="1"/>
</dbReference>
<protein>
    <submittedName>
        <fullName evidence="7">Putative FAD-linked oxidoreductase</fullName>
        <ecNumber evidence="7">1.-.-.-</ecNumber>
    </submittedName>
</protein>
<dbReference type="EMBL" id="FWXB01000004">
    <property type="protein sequence ID" value="SMC11651.1"/>
    <property type="molecule type" value="Genomic_DNA"/>
</dbReference>
<dbReference type="InterPro" id="IPR051264">
    <property type="entry name" value="FAD-oxidored/transferase_4"/>
</dbReference>
<dbReference type="SUPFAM" id="SSF56176">
    <property type="entry name" value="FAD-binding/transporter-associated domain-like"/>
    <property type="match status" value="1"/>
</dbReference>
<dbReference type="Gene3D" id="1.10.45.10">
    <property type="entry name" value="Vanillyl-alcohol Oxidase, Chain A, domain 4"/>
    <property type="match status" value="1"/>
</dbReference>
<dbReference type="PANTHER" id="PTHR43716">
    <property type="entry name" value="D-2-HYDROXYGLUTARATE DEHYDROGENASE, MITOCHONDRIAL"/>
    <property type="match status" value="1"/>
</dbReference>
<evidence type="ECO:0000256" key="1">
    <source>
        <dbReference type="ARBA" id="ARBA00001974"/>
    </source>
</evidence>
<evidence type="ECO:0000256" key="2">
    <source>
        <dbReference type="ARBA" id="ARBA00008000"/>
    </source>
</evidence>
<dbReference type="Gene3D" id="3.30.70.2190">
    <property type="match status" value="1"/>
</dbReference>
<dbReference type="InterPro" id="IPR036318">
    <property type="entry name" value="FAD-bd_PCMH-like_sf"/>
</dbReference>
<dbReference type="Pfam" id="PF01565">
    <property type="entry name" value="FAD_binding_4"/>
    <property type="match status" value="1"/>
</dbReference>
<dbReference type="InterPro" id="IPR016169">
    <property type="entry name" value="FAD-bd_PCMH_sub2"/>
</dbReference>
<evidence type="ECO:0000256" key="3">
    <source>
        <dbReference type="ARBA" id="ARBA00022630"/>
    </source>
</evidence>
<dbReference type="OrthoDB" id="9811557at2"/>
<evidence type="ECO:0000313" key="7">
    <source>
        <dbReference type="EMBL" id="SMC11651.1"/>
    </source>
</evidence>
<keyword evidence="5 7" id="KW-0560">Oxidoreductase</keyword>
<dbReference type="Pfam" id="PF02913">
    <property type="entry name" value="FAD-oxidase_C"/>
    <property type="match status" value="1"/>
</dbReference>
<dbReference type="GO" id="GO:0071949">
    <property type="term" value="F:FAD binding"/>
    <property type="evidence" value="ECO:0007669"/>
    <property type="project" value="InterPro"/>
</dbReference>
<dbReference type="Proteomes" id="UP000193224">
    <property type="component" value="Unassembled WGS sequence"/>
</dbReference>
<dbReference type="GO" id="GO:0022904">
    <property type="term" value="P:respiratory electron transport chain"/>
    <property type="evidence" value="ECO:0007669"/>
    <property type="project" value="TreeGrafter"/>
</dbReference>
<evidence type="ECO:0000313" key="8">
    <source>
        <dbReference type="Proteomes" id="UP000193224"/>
    </source>
</evidence>
<dbReference type="EC" id="1.-.-.-" evidence="7"/>
<dbReference type="PANTHER" id="PTHR43716:SF1">
    <property type="entry name" value="D-2-HYDROXYGLUTARATE DEHYDROGENASE, MITOCHONDRIAL"/>
    <property type="match status" value="1"/>
</dbReference>
<feature type="domain" description="FAD-binding PCMH-type" evidence="6">
    <location>
        <begin position="31"/>
        <end position="213"/>
    </location>
</feature>
<dbReference type="Gene3D" id="3.30.43.10">
    <property type="entry name" value="Uridine Diphospho-n-acetylenolpyruvylglucosamine Reductase, domain 2"/>
    <property type="match status" value="1"/>
</dbReference>
<dbReference type="InterPro" id="IPR016166">
    <property type="entry name" value="FAD-bd_PCMH"/>
</dbReference>
<accession>A0A1X7BPY3</accession>
<keyword evidence="4" id="KW-0274">FAD</keyword>
<proteinExistence type="inferred from homology"/>
<sequence length="466" mass="49988">MTLSASDVADLAKLDLRLMRAEDLKGRDPGFDPGNFDAGIAVCPKSTADVVAIVACCAAKGISIVPHGGRTGLAGGAESSPGQLVVMMDKMNVIREIDAASCLAVVDAGVTLSQLEEEVGKHGLTVGIDLAARGSCTIGGMVATNAGGSEAFRNGVMRQRILGLEVVMPDGSVMSDLKRVIKANEGYDIKHLFIGSEGTLGIVTGVVLKLEAATGARKTILAAAPDASSALSFFQRLHHAYGTKLLTAEIMWRDYFQNTLKALNFERRFGNLVGEVLVIFEFDNIEDEDALLEILSQSLEAEEISDALLAKNEQERIDIWAVREETFLIDKMFPGGCWFDISIPLNKLDAFVRESSARLHALDPKLGIYVMGHLGDGNLHYSIAKDTPVNHRYTEISAALYQGLSEIGGSFSAEHGIGVEKREALAKFGDPAKLALMGAIKNAIDPQNIMNPGKLMCRQSAERDLV</sequence>
<comment type="similarity">
    <text evidence="2">Belongs to the FAD-binding oxidoreductase/transferase type 4 family.</text>
</comment>
<gene>
    <name evidence="7" type="ORF">ROA7745_01467</name>
</gene>
<dbReference type="InterPro" id="IPR016167">
    <property type="entry name" value="FAD-bd_PCMH_sub1"/>
</dbReference>
<evidence type="ECO:0000259" key="6">
    <source>
        <dbReference type="PROSITE" id="PS51387"/>
    </source>
</evidence>
<dbReference type="GO" id="GO:0016491">
    <property type="term" value="F:oxidoreductase activity"/>
    <property type="evidence" value="ECO:0007669"/>
    <property type="project" value="UniProtKB-KW"/>
</dbReference>
<dbReference type="Gene3D" id="3.30.70.2740">
    <property type="match status" value="1"/>
</dbReference>
<reference evidence="7 8" key="1">
    <citation type="submission" date="2017-03" db="EMBL/GenBank/DDBJ databases">
        <authorList>
            <person name="Afonso C.L."/>
            <person name="Miller P.J."/>
            <person name="Scott M.A."/>
            <person name="Spackman E."/>
            <person name="Goraichik I."/>
            <person name="Dimitrov K.M."/>
            <person name="Suarez D.L."/>
            <person name="Swayne D.E."/>
        </authorList>
    </citation>
    <scope>NUCLEOTIDE SEQUENCE [LARGE SCALE GENOMIC DNA]</scope>
    <source>
        <strain evidence="7 8">CECT 7745</strain>
    </source>
</reference>
<evidence type="ECO:0000256" key="5">
    <source>
        <dbReference type="ARBA" id="ARBA00023002"/>
    </source>
</evidence>
<dbReference type="AlphaFoldDB" id="A0A1X7BPY3"/>
<name>A0A1X7BPY3_9RHOB</name>
<dbReference type="InterPro" id="IPR006094">
    <property type="entry name" value="Oxid_FAD_bind_N"/>
</dbReference>
<evidence type="ECO:0000256" key="4">
    <source>
        <dbReference type="ARBA" id="ARBA00022827"/>
    </source>
</evidence>
<dbReference type="InterPro" id="IPR016171">
    <property type="entry name" value="Vanillyl_alc_oxidase_C-sub2"/>
</dbReference>
<dbReference type="RefSeq" id="WP_085799618.1">
    <property type="nucleotide sequence ID" value="NZ_FWXB01000004.1"/>
</dbReference>
<comment type="cofactor">
    <cofactor evidence="1">
        <name>FAD</name>
        <dbReference type="ChEBI" id="CHEBI:57692"/>
    </cofactor>
</comment>